<proteinExistence type="inferred from homology"/>
<dbReference type="Proteomes" id="UP001304683">
    <property type="component" value="Chromosome"/>
</dbReference>
<evidence type="ECO:0000259" key="5">
    <source>
        <dbReference type="PROSITE" id="PS50893"/>
    </source>
</evidence>
<dbReference type="InterPro" id="IPR027417">
    <property type="entry name" value="P-loop_NTPase"/>
</dbReference>
<sequence length="303" mass="32254">MAGEPGTGGVVVEARGLAKRFGRVTALEKVDLTIGPGIFGLLGPNGAGKTTLLRILATVLDPSEGTLAIAGHRLPRGKEAVRRLLGYVPQEFAVYRRLTGREFLDYVALLRGLEDPAVRRRRVQEVLERVNLLDAAHRLCGTYSGGMRRRLAVAQALLADPPFLVVDEPTAGLDPEEHLRFLDLLAELGRTRTIVFSTHVVADVAATCSRLAVLREGRLLFAGSAAELVSRVRGRVWEVRASETELQRLPGEMAVVKVRPAGAGVAARVVAGQNPGGLGVPAEPTLEDAYVGLVSGVLAEGEG</sequence>
<dbReference type="InterPro" id="IPR003439">
    <property type="entry name" value="ABC_transporter-like_ATP-bd"/>
</dbReference>
<dbReference type="SMART" id="SM00382">
    <property type="entry name" value="AAA"/>
    <property type="match status" value="1"/>
</dbReference>
<accession>A0ABZ0QNH9</accession>
<dbReference type="PROSITE" id="PS00211">
    <property type="entry name" value="ABC_TRANSPORTER_1"/>
    <property type="match status" value="1"/>
</dbReference>
<evidence type="ECO:0000256" key="2">
    <source>
        <dbReference type="ARBA" id="ARBA00022448"/>
    </source>
</evidence>
<dbReference type="SUPFAM" id="SSF52540">
    <property type="entry name" value="P-loop containing nucleoside triphosphate hydrolases"/>
    <property type="match status" value="1"/>
</dbReference>
<keyword evidence="4 6" id="KW-0067">ATP-binding</keyword>
<dbReference type="RefSeq" id="WP_135225550.1">
    <property type="nucleotide sequence ID" value="NZ_CP132508.1"/>
</dbReference>
<evidence type="ECO:0000313" key="6">
    <source>
        <dbReference type="EMBL" id="WPD18067.1"/>
    </source>
</evidence>
<name>A0ABZ0QNH9_9FIRM</name>
<dbReference type="PROSITE" id="PS50893">
    <property type="entry name" value="ABC_TRANSPORTER_2"/>
    <property type="match status" value="1"/>
</dbReference>
<evidence type="ECO:0000313" key="7">
    <source>
        <dbReference type="Proteomes" id="UP001304683"/>
    </source>
</evidence>
<keyword evidence="3" id="KW-0547">Nucleotide-binding</keyword>
<dbReference type="GO" id="GO:0005524">
    <property type="term" value="F:ATP binding"/>
    <property type="evidence" value="ECO:0007669"/>
    <property type="project" value="UniProtKB-KW"/>
</dbReference>
<reference evidence="6 7" key="1">
    <citation type="submission" date="2023-08" db="EMBL/GenBank/DDBJ databases">
        <title>Genome sequence of Thermaerobacter compostii strain Ins1, a spore-forming filamentous bacterium isolated from a deep geothermal reservoir.</title>
        <authorList>
            <person name="Bregnard D."/>
            <person name="Gonzalez D."/>
            <person name="Junier P."/>
        </authorList>
    </citation>
    <scope>NUCLEOTIDE SEQUENCE [LARGE SCALE GENOMIC DNA]</scope>
    <source>
        <strain evidence="6 7">Ins1</strain>
    </source>
</reference>
<dbReference type="Gene3D" id="3.40.50.300">
    <property type="entry name" value="P-loop containing nucleotide triphosphate hydrolases"/>
    <property type="match status" value="1"/>
</dbReference>
<protein>
    <submittedName>
        <fullName evidence="6">ATP-binding cassette domain-containing protein</fullName>
    </submittedName>
</protein>
<comment type="similarity">
    <text evidence="1">Belongs to the ABC transporter superfamily.</text>
</comment>
<evidence type="ECO:0000256" key="1">
    <source>
        <dbReference type="ARBA" id="ARBA00005417"/>
    </source>
</evidence>
<evidence type="ECO:0000256" key="4">
    <source>
        <dbReference type="ARBA" id="ARBA00022840"/>
    </source>
</evidence>
<dbReference type="EMBL" id="CP132508">
    <property type="protein sequence ID" value="WPD18067.1"/>
    <property type="molecule type" value="Genomic_DNA"/>
</dbReference>
<evidence type="ECO:0000256" key="3">
    <source>
        <dbReference type="ARBA" id="ARBA00022741"/>
    </source>
</evidence>
<keyword evidence="2" id="KW-0813">Transport</keyword>
<dbReference type="Pfam" id="PF00005">
    <property type="entry name" value="ABC_tran"/>
    <property type="match status" value="1"/>
</dbReference>
<organism evidence="6 7">
    <name type="scientific">Thermaerobacter composti</name>
    <dbReference type="NCBI Taxonomy" id="554949"/>
    <lineage>
        <taxon>Bacteria</taxon>
        <taxon>Bacillati</taxon>
        <taxon>Bacillota</taxon>
        <taxon>Clostridia</taxon>
        <taxon>Eubacteriales</taxon>
        <taxon>Clostridiales Family XVII. Incertae Sedis</taxon>
        <taxon>Thermaerobacter</taxon>
    </lineage>
</organism>
<dbReference type="PANTHER" id="PTHR43335">
    <property type="entry name" value="ABC TRANSPORTER, ATP-BINDING PROTEIN"/>
    <property type="match status" value="1"/>
</dbReference>
<feature type="domain" description="ABC transporter" evidence="5">
    <location>
        <begin position="12"/>
        <end position="241"/>
    </location>
</feature>
<gene>
    <name evidence="6" type="ORF">Q5761_06630</name>
</gene>
<dbReference type="InterPro" id="IPR017871">
    <property type="entry name" value="ABC_transporter-like_CS"/>
</dbReference>
<dbReference type="InterPro" id="IPR003593">
    <property type="entry name" value="AAA+_ATPase"/>
</dbReference>
<dbReference type="PANTHER" id="PTHR43335:SF2">
    <property type="entry name" value="ABC TRANSPORTER, ATP-BINDING PROTEIN"/>
    <property type="match status" value="1"/>
</dbReference>
<keyword evidence="7" id="KW-1185">Reference proteome</keyword>